<keyword evidence="3" id="KW-1185">Reference proteome</keyword>
<keyword evidence="1" id="KW-0472">Membrane</keyword>
<evidence type="ECO:0000313" key="3">
    <source>
        <dbReference type="Proteomes" id="UP000285794"/>
    </source>
</evidence>
<feature type="transmembrane region" description="Helical" evidence="1">
    <location>
        <begin position="199"/>
        <end position="218"/>
    </location>
</feature>
<keyword evidence="1" id="KW-0812">Transmembrane</keyword>
<dbReference type="Proteomes" id="UP000285794">
    <property type="component" value="Unassembled WGS sequence"/>
</dbReference>
<reference evidence="2 3" key="1">
    <citation type="submission" date="2018-07" db="EMBL/GenBank/DDBJ databases">
        <title>Draft genome sequence of Ancylomarina sp. M1P.</title>
        <authorList>
            <person name="Yadav S."/>
            <person name="Villanueva L."/>
            <person name="Damste J.S.S."/>
        </authorList>
    </citation>
    <scope>NUCLEOTIDE SEQUENCE [LARGE SCALE GENOMIC DNA]</scope>
    <source>
        <strain evidence="2 3">M1P</strain>
    </source>
</reference>
<feature type="transmembrane region" description="Helical" evidence="1">
    <location>
        <begin position="259"/>
        <end position="278"/>
    </location>
</feature>
<accession>A0A425Y4J0</accession>
<feature type="transmembrane region" description="Helical" evidence="1">
    <location>
        <begin position="174"/>
        <end position="193"/>
    </location>
</feature>
<proteinExistence type="predicted"/>
<dbReference type="EMBL" id="QQWG01000004">
    <property type="protein sequence ID" value="RRG23016.1"/>
    <property type="molecule type" value="Genomic_DNA"/>
</dbReference>
<evidence type="ECO:0000256" key="1">
    <source>
        <dbReference type="SAM" id="Phobius"/>
    </source>
</evidence>
<gene>
    <name evidence="2" type="ORF">DWB61_06145</name>
</gene>
<dbReference type="OrthoDB" id="7172951at2"/>
<dbReference type="RefSeq" id="WP_125030016.1">
    <property type="nucleotide sequence ID" value="NZ_JAPXVP010000004.1"/>
</dbReference>
<protein>
    <submittedName>
        <fullName evidence="2">Uncharacterized protein</fullName>
    </submittedName>
</protein>
<organism evidence="2 3">
    <name type="scientific">Ancylomarina euxinus</name>
    <dbReference type="NCBI Taxonomy" id="2283627"/>
    <lineage>
        <taxon>Bacteria</taxon>
        <taxon>Pseudomonadati</taxon>
        <taxon>Bacteroidota</taxon>
        <taxon>Bacteroidia</taxon>
        <taxon>Marinilabiliales</taxon>
        <taxon>Marinifilaceae</taxon>
        <taxon>Ancylomarina</taxon>
    </lineage>
</organism>
<feature type="transmembrane region" description="Helical" evidence="1">
    <location>
        <begin position="12"/>
        <end position="28"/>
    </location>
</feature>
<name>A0A425Y4J0_9BACT</name>
<sequence length="280" mass="32713">MTEKLILRKPIIDYSELLILVIFTGATIYFRFEITFLTISNLVWFTYTIYKTNQRLKDREPKIIVSKEGIKFCDDDIQIDWEHIKYIFVDSKTVGSGKNANNIPYLRVEYGNRTISKKIYDYQFSYRKLERLIETYWGRKIGNKSEKLDNDVIKSLNSSNSPEIIDNIKIYKRINILSMLLILIVSLSFWIFLQVKFTFPYFIAIGVPFTFASMFVFITTQEKKFRNSTPMNNLTDEEFLSLLIKYQVKNENSPQATKSGLIGIGVIGIIISLISYLISQ</sequence>
<keyword evidence="1" id="KW-1133">Transmembrane helix</keyword>
<dbReference type="AlphaFoldDB" id="A0A425Y4J0"/>
<evidence type="ECO:0000313" key="2">
    <source>
        <dbReference type="EMBL" id="RRG23016.1"/>
    </source>
</evidence>
<comment type="caution">
    <text evidence="2">The sequence shown here is derived from an EMBL/GenBank/DDBJ whole genome shotgun (WGS) entry which is preliminary data.</text>
</comment>